<evidence type="ECO:0000256" key="6">
    <source>
        <dbReference type="ARBA" id="ARBA00022840"/>
    </source>
</evidence>
<organism evidence="10 11">
    <name type="scientific">Stylonychia lemnae</name>
    <name type="common">Ciliate</name>
    <dbReference type="NCBI Taxonomy" id="5949"/>
    <lineage>
        <taxon>Eukaryota</taxon>
        <taxon>Sar</taxon>
        <taxon>Alveolata</taxon>
        <taxon>Ciliophora</taxon>
        <taxon>Intramacronucleata</taxon>
        <taxon>Spirotrichea</taxon>
        <taxon>Stichotrichia</taxon>
        <taxon>Sporadotrichida</taxon>
        <taxon>Oxytrichidae</taxon>
        <taxon>Stylonychinae</taxon>
        <taxon>Stylonychia</taxon>
    </lineage>
</organism>
<dbReference type="GO" id="GO:0004674">
    <property type="term" value="F:protein serine/threonine kinase activity"/>
    <property type="evidence" value="ECO:0007669"/>
    <property type="project" value="UniProtKB-KW"/>
</dbReference>
<reference evidence="10 11" key="1">
    <citation type="submission" date="2014-06" db="EMBL/GenBank/DDBJ databases">
        <authorList>
            <person name="Swart Estienne"/>
        </authorList>
    </citation>
    <scope>NUCLEOTIDE SEQUENCE [LARGE SCALE GENOMIC DNA]</scope>
    <source>
        <strain evidence="10 11">130c</strain>
    </source>
</reference>
<evidence type="ECO:0000256" key="2">
    <source>
        <dbReference type="ARBA" id="ARBA00022527"/>
    </source>
</evidence>
<dbReference type="EMBL" id="CCKQ01013249">
    <property type="protein sequence ID" value="CDW84892.1"/>
    <property type="molecule type" value="Genomic_DNA"/>
</dbReference>
<evidence type="ECO:0000256" key="5">
    <source>
        <dbReference type="ARBA" id="ARBA00022777"/>
    </source>
</evidence>
<dbReference type="InterPro" id="IPR008271">
    <property type="entry name" value="Ser/Thr_kinase_AS"/>
</dbReference>
<dbReference type="InParanoid" id="A0A078AUJ5"/>
<dbReference type="GO" id="GO:0035556">
    <property type="term" value="P:intracellular signal transduction"/>
    <property type="evidence" value="ECO:0007669"/>
    <property type="project" value="TreeGrafter"/>
</dbReference>
<evidence type="ECO:0000259" key="9">
    <source>
        <dbReference type="PROSITE" id="PS50011"/>
    </source>
</evidence>
<dbReference type="PANTHER" id="PTHR24346">
    <property type="entry name" value="MAP/MICROTUBULE AFFINITY-REGULATING KINASE"/>
    <property type="match status" value="1"/>
</dbReference>
<feature type="binding site" evidence="7">
    <location>
        <position position="46"/>
    </location>
    <ligand>
        <name>ATP</name>
        <dbReference type="ChEBI" id="CHEBI:30616"/>
    </ligand>
</feature>
<dbReference type="FunFam" id="1.10.510.10:FF:000571">
    <property type="entry name" value="Maternal embryonic leucine zipper kinase"/>
    <property type="match status" value="1"/>
</dbReference>
<evidence type="ECO:0000256" key="3">
    <source>
        <dbReference type="ARBA" id="ARBA00022679"/>
    </source>
</evidence>
<dbReference type="GO" id="GO:0005524">
    <property type="term" value="F:ATP binding"/>
    <property type="evidence" value="ECO:0007669"/>
    <property type="project" value="UniProtKB-UniRule"/>
</dbReference>
<dbReference type="OrthoDB" id="294692at2759"/>
<dbReference type="InterPro" id="IPR000719">
    <property type="entry name" value="Prot_kinase_dom"/>
</dbReference>
<evidence type="ECO:0000256" key="8">
    <source>
        <dbReference type="RuleBase" id="RU000304"/>
    </source>
</evidence>
<dbReference type="Gene3D" id="1.10.510.10">
    <property type="entry name" value="Transferase(Phosphotransferase) domain 1"/>
    <property type="match status" value="1"/>
</dbReference>
<dbReference type="PROSITE" id="PS50011">
    <property type="entry name" value="PROTEIN_KINASE_DOM"/>
    <property type="match status" value="1"/>
</dbReference>
<dbReference type="PANTHER" id="PTHR24346:SF82">
    <property type="entry name" value="KP78A-RELATED"/>
    <property type="match status" value="1"/>
</dbReference>
<keyword evidence="2 8" id="KW-0723">Serine/threonine-protein kinase</keyword>
<dbReference type="Proteomes" id="UP000039865">
    <property type="component" value="Unassembled WGS sequence"/>
</dbReference>
<comment type="similarity">
    <text evidence="8">Belongs to the protein kinase superfamily.</text>
</comment>
<dbReference type="InterPro" id="IPR017441">
    <property type="entry name" value="Protein_kinase_ATP_BS"/>
</dbReference>
<keyword evidence="6 7" id="KW-0067">ATP-binding</keyword>
<dbReference type="InterPro" id="IPR011009">
    <property type="entry name" value="Kinase-like_dom_sf"/>
</dbReference>
<accession>A0A078AUJ5</accession>
<name>A0A078AUJ5_STYLE</name>
<evidence type="ECO:0000256" key="1">
    <source>
        <dbReference type="ARBA" id="ARBA00011245"/>
    </source>
</evidence>
<evidence type="ECO:0000313" key="10">
    <source>
        <dbReference type="EMBL" id="CDW84892.1"/>
    </source>
</evidence>
<keyword evidence="11" id="KW-1185">Reference proteome</keyword>
<evidence type="ECO:0000313" key="11">
    <source>
        <dbReference type="Proteomes" id="UP000039865"/>
    </source>
</evidence>
<keyword evidence="3" id="KW-0808">Transferase</keyword>
<dbReference type="SUPFAM" id="SSF56112">
    <property type="entry name" value="Protein kinase-like (PK-like)"/>
    <property type="match status" value="1"/>
</dbReference>
<evidence type="ECO:0000256" key="7">
    <source>
        <dbReference type="PROSITE-ProRule" id="PRU10141"/>
    </source>
</evidence>
<dbReference type="PROSITE" id="PS00108">
    <property type="entry name" value="PROTEIN_KINASE_ST"/>
    <property type="match status" value="1"/>
</dbReference>
<evidence type="ECO:0000256" key="4">
    <source>
        <dbReference type="ARBA" id="ARBA00022741"/>
    </source>
</evidence>
<keyword evidence="4 7" id="KW-0547">Nucleotide-binding</keyword>
<comment type="subunit">
    <text evidence="1">Monomer.</text>
</comment>
<sequence length="461" mass="53678">MDSSMPLTMPVLNGKYIMLSTLGEGNTSKVYLAQTISDPKTYVAVKVLRDEFLRRDEDSRKAVVNEVVILQALKHPNIIKILEYGDNGQVFKPSGKVLTGLIYIVLEYVQGGLLFDVCQLVGGLGEDGGRYFFKQMLKSIEYMNLKNVSHRDLKLENILVDNDLNLKIADFGYASYQKIDLLKSYRGTFTYMAPEIKLNLTYNGLKVDLFSSGVILFILIRGIFPFKEAREEEFFYNLLMKGKYTEYWEKVQGNYLSDECRDLLQRLFSFDPSQRPSIEEIWNHPWMNDKNGLSDQESKQGIMQLIIQARDEQSQQRQKMKSSKPKGYHRGAEDELNIVSDKPYVATYKFNNFGEFMTESKPHEVYEILNQYRAEGNPDLILTSDKEKKRIIIENQKDSLKLHLKFYKIGEDEDDERVKMRFQRKQGDLQAQYLLISELMAFLNEIILDDEEEEEEEEDQE</sequence>
<dbReference type="PROSITE" id="PS00107">
    <property type="entry name" value="PROTEIN_KINASE_ATP"/>
    <property type="match status" value="1"/>
</dbReference>
<dbReference type="SMART" id="SM00220">
    <property type="entry name" value="S_TKc"/>
    <property type="match status" value="1"/>
</dbReference>
<dbReference type="AlphaFoldDB" id="A0A078AUJ5"/>
<dbReference type="Pfam" id="PF00069">
    <property type="entry name" value="Pkinase"/>
    <property type="match status" value="1"/>
</dbReference>
<feature type="domain" description="Protein kinase" evidence="9">
    <location>
        <begin position="16"/>
        <end position="287"/>
    </location>
</feature>
<gene>
    <name evidence="10" type="primary">Contig18217.g19355</name>
    <name evidence="10" type="ORF">STYLEM_13961</name>
</gene>
<keyword evidence="5 10" id="KW-0418">Kinase</keyword>
<dbReference type="GO" id="GO:0005737">
    <property type="term" value="C:cytoplasm"/>
    <property type="evidence" value="ECO:0007669"/>
    <property type="project" value="TreeGrafter"/>
</dbReference>
<proteinExistence type="inferred from homology"/>
<protein>
    <submittedName>
        <fullName evidence="10">Protein kinase domain containing protein</fullName>
    </submittedName>
</protein>